<evidence type="ECO:0000256" key="2">
    <source>
        <dbReference type="ARBA" id="ARBA00034247"/>
    </source>
</evidence>
<dbReference type="InterPro" id="IPR050469">
    <property type="entry name" value="Diguanylate_Cyclase"/>
</dbReference>
<reference evidence="4" key="1">
    <citation type="submission" date="2012-01" db="EMBL/GenBank/DDBJ databases">
        <title>The Genome Sequence of Treponema denticola H1-T.</title>
        <authorList>
            <consortium name="The Broad Institute Genome Sequencing Platform"/>
            <person name="Earl A."/>
            <person name="Ward D."/>
            <person name="Feldgarden M."/>
            <person name="Gevers D."/>
            <person name="Blanton J.M."/>
            <person name="Fenno C.J."/>
            <person name="Baranova O.V."/>
            <person name="Mathney J."/>
            <person name="Dewhirst F.E."/>
            <person name="Izard J."/>
            <person name="Young S.K."/>
            <person name="Zeng Q."/>
            <person name="Gargeya S."/>
            <person name="Fitzgerald M."/>
            <person name="Haas B."/>
            <person name="Abouelleil A."/>
            <person name="Alvarado L."/>
            <person name="Arachchi H.M."/>
            <person name="Berlin A."/>
            <person name="Chapman S.B."/>
            <person name="Gearin G."/>
            <person name="Goldberg J."/>
            <person name="Griggs A."/>
            <person name="Gujja S."/>
            <person name="Hansen M."/>
            <person name="Heiman D."/>
            <person name="Howarth C."/>
            <person name="Larimer J."/>
            <person name="Lui A."/>
            <person name="MacDonald P.J.P."/>
            <person name="McCowen C."/>
            <person name="Montmayeur A."/>
            <person name="Murphy C."/>
            <person name="Neiman D."/>
            <person name="Pearson M."/>
            <person name="Priest M."/>
            <person name="Roberts A."/>
            <person name="Saif S."/>
            <person name="Shea T."/>
            <person name="Sisk P."/>
            <person name="Stolte C."/>
            <person name="Sykes S."/>
            <person name="Wortman J."/>
            <person name="Nusbaum C."/>
            <person name="Birren B."/>
        </authorList>
    </citation>
    <scope>NUCLEOTIDE SEQUENCE [LARGE SCALE GENOMIC DNA]</scope>
    <source>
        <strain evidence="4">H1-T</strain>
    </source>
</reference>
<evidence type="ECO:0000259" key="3">
    <source>
        <dbReference type="PROSITE" id="PS50887"/>
    </source>
</evidence>
<dbReference type="InterPro" id="IPR043128">
    <property type="entry name" value="Rev_trsase/Diguanyl_cyclase"/>
</dbReference>
<dbReference type="Gene3D" id="3.30.70.270">
    <property type="match status" value="1"/>
</dbReference>
<dbReference type="CDD" id="cd01949">
    <property type="entry name" value="GGDEF"/>
    <property type="match status" value="1"/>
</dbReference>
<dbReference type="InterPro" id="IPR027417">
    <property type="entry name" value="P-loop_NTPase"/>
</dbReference>
<dbReference type="SUPFAM" id="SSF55781">
    <property type="entry name" value="GAF domain-like"/>
    <property type="match status" value="1"/>
</dbReference>
<evidence type="ECO:0000313" key="4">
    <source>
        <dbReference type="EMBL" id="EMB31853.1"/>
    </source>
</evidence>
<dbReference type="Gene3D" id="1.25.40.10">
    <property type="entry name" value="Tetratricopeptide repeat domain"/>
    <property type="match status" value="1"/>
</dbReference>
<feature type="domain" description="GGDEF" evidence="3">
    <location>
        <begin position="1463"/>
        <end position="1594"/>
    </location>
</feature>
<dbReference type="GO" id="GO:0043709">
    <property type="term" value="P:cell adhesion involved in single-species biofilm formation"/>
    <property type="evidence" value="ECO:0007669"/>
    <property type="project" value="TreeGrafter"/>
</dbReference>
<sequence length="1767" mass="204482">MEILNNRYRIIRELPLELKNNTGFIVKDLISDKGKLLELKLIYASNVDEDFMQFIREKFILIKQLKETAHIKNYDFTRLISIDGKVVNEEIYLYTIEYIEKKEPILDFLLDAAIQDIFELFAAILKELNYLITYGIVYNNFDLSNIYVIKDKDRVILKAKDIVTEKKQYSDQITFLPNSEIRTFTYNYDILKTIILSLLLKKNIIKNHEKYFQELQQVKNHQLNNKNEKHLYSCFFKIYDEINTRKAKKQAYPFYEIISDINYNINTSYNISTPICIGKSCQFSINREKEKKEILSIFKQISPSKLKNKNVLITGAFGVGKTSFLYELYFLMLLEKNDIYYIPNLGDMDDVKFILYLMKSLFLKNSLIQKNYEKELNTIFDTLKFEIEVNEDITKINALKYKLINIITKLIIENASSQSIVFIIDDIHLINEFIAKTILYIAIENSDKRNVVLIQSLNESLINNNYHAKSFIKTLSNQSPIKKINLQNLSEAETESLIRNILNLKNVPELLLKKIYLNTLGNPLFINETLKELTISGELKKDTRTELCKLSVNLSSPSIPIPISANIQQVIRQQVKSLDKNELLFLKDLCIFKFSFKIKTLPEILNVTEKTVQKSIPKFLAQNIIKKTSKMYTDEYMIVNKILQKTLYDELDYPRRIEIHKKIVQKMQKLRVFNIYEFIWHAEKAELFEDAVNYCIKYKNKIKKECSHIAYIDIFEKIYTFISNNNNDKKLDILIILAESYLENDNLIKCQKEIELAEKVITKPNTNKISVAKLYIIKTIQEIQLKSNPEKIVKSLALAEKSTAEANNTYTQLFFDRARIAFLQYKKNYTKAIEEAKKTILKCGNLKEFKLIKTKVLLALANNQFYLNQYKEAEKTYLATLKTVKEVGDTNIEDIIFNNLAIIREQIYRDFDAAISYYTKILKNNNISGNPLSQTLALLNLGITYSHFYDYETAYSICNQAIKKIIQNSYNDKIFFAYSFMYHILLSMCMYDKMAEIEIKIEKILKNKNIVKDSYEINIFNQTKAIFYYAMGNFEGANKIQDKNTDSQDEIEDVESIFPSLCINLNKIAQGKENSTKKLEDDLSKIISNPKFLNNIYIIFYELIYYLRKIIIFRYDIDFRKIIKMVLDIKCNSDYPLIKASLLFLEAYIDPQNAEKKLIEALSLIENKYTLDLSIDINIKLGLIYLNNNINMAMINFVEAQKLIDIFIKKLPLKFRKIYFNAHHYGLPSLIICDYINKDMKPDYKNLIDALSYEQTKRLLSKNNIEKLKNNPAFILNIIVQTKQSGVFKNKSIDNIIEKFTDDFLQNIKILLNFTALNLLANSADVFITTNDGKIKSLFNFGKNKAIEEIAQLIELSTYKTANVKTDDEISSHLVIPINCHYNKQTGNTVTGYLVFVSNKEINNFGNFGIRFCLNIENIFSFLIESYNVQQEAATDKLTSALTKKYTENALTDILRASKISNSSFSILMYDLDKFKKINDTFGHQIGDTVLRAVAGTVLNILKKGQILGRVGGEEFIVLLPDTEKKQALIIAEKIRKQVEALHFDDPATKITISIGIAVFPKHGSTEKDLLSKVDQALYAAKNRGRNQTAVWTENLESGKKKVDRLAGILTGNSLNDTKNILSFIDTASLIRRSISKAKKLEICLEKIIDATGADSGIFVYPIEGKISKNIFKYEPTPKPEFPVNSSFIIEVMSEKKELCKIDWENISRRSAITGIPNWNSTILVPVILKDEIKAIIYLVVEIRKKEFGIEDLNLANIFAGLIAPFF</sequence>
<gene>
    <name evidence="4" type="ORF">HMPREF9725_00975</name>
</gene>
<accession>M2CE42</accession>
<dbReference type="PANTHER" id="PTHR45138:SF9">
    <property type="entry name" value="DIGUANYLATE CYCLASE DGCM-RELATED"/>
    <property type="match status" value="1"/>
</dbReference>
<dbReference type="SUPFAM" id="SSF52540">
    <property type="entry name" value="P-loop containing nucleoside triphosphate hydrolases"/>
    <property type="match status" value="1"/>
</dbReference>
<dbReference type="PROSITE" id="PS50887">
    <property type="entry name" value="GGDEF"/>
    <property type="match status" value="1"/>
</dbReference>
<protein>
    <recommendedName>
        <fullName evidence="1">diguanylate cyclase</fullName>
        <ecNumber evidence="1">2.7.7.65</ecNumber>
    </recommendedName>
</protein>
<dbReference type="FunFam" id="3.30.70.270:FF:000001">
    <property type="entry name" value="Diguanylate cyclase domain protein"/>
    <property type="match status" value="1"/>
</dbReference>
<dbReference type="RefSeq" id="WP_002688098.1">
    <property type="nucleotide sequence ID" value="NZ_CM001794.1"/>
</dbReference>
<dbReference type="EC" id="2.7.7.65" evidence="1"/>
<dbReference type="HOGENOM" id="CLU_242103_0_0_12"/>
<dbReference type="SUPFAM" id="SSF48452">
    <property type="entry name" value="TPR-like"/>
    <property type="match status" value="1"/>
</dbReference>
<organism evidence="4">
    <name type="scientific">Treponema denticola H1-T</name>
    <dbReference type="NCBI Taxonomy" id="999431"/>
    <lineage>
        <taxon>Bacteria</taxon>
        <taxon>Pseudomonadati</taxon>
        <taxon>Spirochaetota</taxon>
        <taxon>Spirochaetia</taxon>
        <taxon>Spirochaetales</taxon>
        <taxon>Treponemataceae</taxon>
        <taxon>Treponema</taxon>
    </lineage>
</organism>
<evidence type="ECO:0000256" key="1">
    <source>
        <dbReference type="ARBA" id="ARBA00012528"/>
    </source>
</evidence>
<name>M2CE42_TREDN</name>
<dbReference type="GO" id="GO:1902201">
    <property type="term" value="P:negative regulation of bacterial-type flagellum-dependent cell motility"/>
    <property type="evidence" value="ECO:0007669"/>
    <property type="project" value="TreeGrafter"/>
</dbReference>
<dbReference type="PATRIC" id="fig|999431.4.peg.1001"/>
<dbReference type="SMART" id="SM00267">
    <property type="entry name" value="GGDEF"/>
    <property type="match status" value="1"/>
</dbReference>
<dbReference type="InterPro" id="IPR011990">
    <property type="entry name" value="TPR-like_helical_dom_sf"/>
</dbReference>
<dbReference type="GO" id="GO:0005886">
    <property type="term" value="C:plasma membrane"/>
    <property type="evidence" value="ECO:0007669"/>
    <property type="project" value="TreeGrafter"/>
</dbReference>
<dbReference type="PANTHER" id="PTHR45138">
    <property type="entry name" value="REGULATORY COMPONENTS OF SENSORY TRANSDUCTION SYSTEM"/>
    <property type="match status" value="1"/>
</dbReference>
<comment type="caution">
    <text evidence="4">The sequence shown here is derived from an EMBL/GenBank/DDBJ whole genome shotgun (WGS) entry which is preliminary data.</text>
</comment>
<dbReference type="InterPro" id="IPR029787">
    <property type="entry name" value="Nucleotide_cyclase"/>
</dbReference>
<dbReference type="GO" id="GO:0052621">
    <property type="term" value="F:diguanylate cyclase activity"/>
    <property type="evidence" value="ECO:0007669"/>
    <property type="project" value="UniProtKB-EC"/>
</dbReference>
<proteinExistence type="predicted"/>
<dbReference type="NCBIfam" id="TIGR00254">
    <property type="entry name" value="GGDEF"/>
    <property type="match status" value="1"/>
</dbReference>
<dbReference type="EMBL" id="AGDW01000013">
    <property type="protein sequence ID" value="EMB31853.1"/>
    <property type="molecule type" value="Genomic_DNA"/>
</dbReference>
<dbReference type="Proteomes" id="UP000011708">
    <property type="component" value="Chromosome"/>
</dbReference>
<dbReference type="SUPFAM" id="SSF55073">
    <property type="entry name" value="Nucleotide cyclase"/>
    <property type="match status" value="1"/>
</dbReference>
<dbReference type="Pfam" id="PF00990">
    <property type="entry name" value="GGDEF"/>
    <property type="match status" value="1"/>
</dbReference>
<dbReference type="Gene3D" id="3.40.50.300">
    <property type="entry name" value="P-loop containing nucleotide triphosphate hydrolases"/>
    <property type="match status" value="1"/>
</dbReference>
<dbReference type="InterPro" id="IPR000160">
    <property type="entry name" value="GGDEF_dom"/>
</dbReference>
<comment type="catalytic activity">
    <reaction evidence="2">
        <text>2 GTP = 3',3'-c-di-GMP + 2 diphosphate</text>
        <dbReference type="Rhea" id="RHEA:24898"/>
        <dbReference type="ChEBI" id="CHEBI:33019"/>
        <dbReference type="ChEBI" id="CHEBI:37565"/>
        <dbReference type="ChEBI" id="CHEBI:58805"/>
        <dbReference type="EC" id="2.7.7.65"/>
    </reaction>
</comment>